<dbReference type="Proteomes" id="UP000184388">
    <property type="component" value="Unassembled WGS sequence"/>
</dbReference>
<dbReference type="RefSeq" id="WP_073444560.1">
    <property type="nucleotide sequence ID" value="NZ_FRBK01000006.1"/>
</dbReference>
<evidence type="ECO:0000313" key="2">
    <source>
        <dbReference type="Proteomes" id="UP000184388"/>
    </source>
</evidence>
<dbReference type="AlphaFoldDB" id="A0A9X8QS71"/>
<evidence type="ECO:0000313" key="1">
    <source>
        <dbReference type="EMBL" id="SHL73356.1"/>
    </source>
</evidence>
<name>A0A9X8QS71_9ACTN</name>
<gene>
    <name evidence="1" type="ORF">SAMN05216268_10612</name>
</gene>
<accession>A0A9X8QS71</accession>
<protein>
    <submittedName>
        <fullName evidence="1">Uncharacterized protein</fullName>
    </submittedName>
</protein>
<dbReference type="EMBL" id="FRBK01000006">
    <property type="protein sequence ID" value="SHL73356.1"/>
    <property type="molecule type" value="Genomic_DNA"/>
</dbReference>
<sequence>MTAGGRLSIRAQRLLAEIRRDPLRTWTTGQVRELYAEMGLGPQRSTARRDLQHLAVRGRLVEAGPENCRMYRLNQAASQ</sequence>
<reference evidence="2" key="1">
    <citation type="submission" date="2016-11" db="EMBL/GenBank/DDBJ databases">
        <authorList>
            <person name="Jaros S."/>
            <person name="Januszkiewicz K."/>
            <person name="Wedrychowicz H."/>
        </authorList>
    </citation>
    <scope>NUCLEOTIDE SEQUENCE [LARGE SCALE GENOMIC DNA]</scope>
    <source>
        <strain evidence="2">CGMCC 4.3555</strain>
    </source>
</reference>
<organism evidence="1 2">
    <name type="scientific">Streptomyces yunnanensis</name>
    <dbReference type="NCBI Taxonomy" id="156453"/>
    <lineage>
        <taxon>Bacteria</taxon>
        <taxon>Bacillati</taxon>
        <taxon>Actinomycetota</taxon>
        <taxon>Actinomycetes</taxon>
        <taxon>Kitasatosporales</taxon>
        <taxon>Streptomycetaceae</taxon>
        <taxon>Streptomyces</taxon>
    </lineage>
</organism>
<comment type="caution">
    <text evidence="1">The sequence shown here is derived from an EMBL/GenBank/DDBJ whole genome shotgun (WGS) entry which is preliminary data.</text>
</comment>
<proteinExistence type="predicted"/>